<name>A0A1Q8ZZB8_9HYPH</name>
<dbReference type="AlphaFoldDB" id="A0A1Q8ZZB8"/>
<evidence type="ECO:0000313" key="5">
    <source>
        <dbReference type="EMBL" id="OLP47627.1"/>
    </source>
</evidence>
<dbReference type="Pfam" id="PF01476">
    <property type="entry name" value="LysM"/>
    <property type="match status" value="1"/>
</dbReference>
<feature type="compositionally biased region" description="Low complexity" evidence="1">
    <location>
        <begin position="35"/>
        <end position="59"/>
    </location>
</feature>
<organism evidence="5 6">
    <name type="scientific">Allorhizobium taibaishanense</name>
    <dbReference type="NCBI Taxonomy" id="887144"/>
    <lineage>
        <taxon>Bacteria</taxon>
        <taxon>Pseudomonadati</taxon>
        <taxon>Pseudomonadota</taxon>
        <taxon>Alphaproteobacteria</taxon>
        <taxon>Hyphomicrobiales</taxon>
        <taxon>Rhizobiaceae</taxon>
        <taxon>Rhizobium/Agrobacterium group</taxon>
        <taxon>Allorhizobium</taxon>
    </lineage>
</organism>
<evidence type="ECO:0000256" key="2">
    <source>
        <dbReference type="SAM" id="Phobius"/>
    </source>
</evidence>
<gene>
    <name evidence="5" type="ORF">BJF91_04310</name>
    <name evidence="4" type="ORF">GGQ71_001675</name>
</gene>
<dbReference type="EMBL" id="MKIN01000027">
    <property type="protein sequence ID" value="OLP47627.1"/>
    <property type="molecule type" value="Genomic_DNA"/>
</dbReference>
<keyword evidence="6" id="KW-1185">Reference proteome</keyword>
<dbReference type="InterPro" id="IPR013783">
    <property type="entry name" value="Ig-like_fold"/>
</dbReference>
<evidence type="ECO:0000259" key="3">
    <source>
        <dbReference type="PROSITE" id="PS51782"/>
    </source>
</evidence>
<dbReference type="SMART" id="SM00257">
    <property type="entry name" value="LysM"/>
    <property type="match status" value="1"/>
</dbReference>
<dbReference type="Pfam" id="PF17936">
    <property type="entry name" value="Big_6"/>
    <property type="match status" value="1"/>
</dbReference>
<dbReference type="Proteomes" id="UP000544107">
    <property type="component" value="Unassembled WGS sequence"/>
</dbReference>
<accession>A0A1Q8ZZB8</accession>
<sequence length="658" mass="67856">MKNRAGWLALGVLAIATVLMVFFVLPQIGGGKKGAGTSSAPTQQADAPDAQPSTAPPASGEAAAKMQRLTQAAQQSVANLESLFADQKTPAPELYATSRIAAMTALKALSDADLPTGIEAGLADSLAKAKASAAHALQLIAKLPASPQDAAVYVANIGRAMRGEPEVAINPDMPRFDVLRVEKDGSTVIAGSAAPGAKVEVHDGASNIASATASPNGDFAIVLDKPLAPGDHSLDLKATTKDGKTIGSEEQATVSVPADKNGQVLAMVSKPGEASRLITGPQDSQKDGAAADQINGADKQPRVAAAQAANQTSAPADAANGAAPALSAADLQITAVELEGDKIFVAGNAQKGRTVTAYADGKQIGSSDVDQKGHFVVEGQMPLSVGQHIVSVDLKDANGKVTLRASVPFNRPEGDQVAVVAPEAKPGASAGPVTPATVDSNLFDRQRDTLAKSFALLSNLFADGKTPALENLAASRSALEFALKAVADFRPTPSTDPTVSAFMTQMAGKASEALVALKQVPQASVTAMASALPNLKSLVDAALEPVPSNVAQAQAQTQVLAAQTLSPGDGSTPPTLSQAPLTESKNAVIIRRGDTLWQISRRVYGHGVRYTTIYVANAEQISNPDLIEPGQTFTVPDKSLPDDEAEKIHRKWMLEHKR</sequence>
<evidence type="ECO:0000313" key="6">
    <source>
        <dbReference type="Proteomes" id="UP000185598"/>
    </source>
</evidence>
<dbReference type="Gene3D" id="3.10.350.10">
    <property type="entry name" value="LysM domain"/>
    <property type="match status" value="1"/>
</dbReference>
<dbReference type="InterPro" id="IPR036779">
    <property type="entry name" value="LysM_dom_sf"/>
</dbReference>
<evidence type="ECO:0000313" key="7">
    <source>
        <dbReference type="Proteomes" id="UP000544107"/>
    </source>
</evidence>
<dbReference type="PANTHER" id="PTHR34700">
    <property type="entry name" value="POTASSIUM BINDING PROTEIN KBP"/>
    <property type="match status" value="1"/>
</dbReference>
<feature type="region of interest" description="Disordered" evidence="1">
    <location>
        <begin position="33"/>
        <end position="67"/>
    </location>
</feature>
<reference evidence="5 6" key="1">
    <citation type="submission" date="2016-09" db="EMBL/GenBank/DDBJ databases">
        <title>Rhizobium oryziradicis sp. nov., isolated from the root of rice.</title>
        <authorList>
            <person name="Zhao J."/>
            <person name="Zhang X."/>
        </authorList>
    </citation>
    <scope>NUCLEOTIDE SEQUENCE [LARGE SCALE GENOMIC DNA]</scope>
    <source>
        <strain evidence="5 6">14971</strain>
    </source>
</reference>
<dbReference type="EMBL" id="JACIED010000002">
    <property type="protein sequence ID" value="MBB4007412.1"/>
    <property type="molecule type" value="Genomic_DNA"/>
</dbReference>
<proteinExistence type="predicted"/>
<dbReference type="STRING" id="887144.BJF91_04310"/>
<evidence type="ECO:0000313" key="4">
    <source>
        <dbReference type="EMBL" id="MBB4007412.1"/>
    </source>
</evidence>
<dbReference type="Gene3D" id="2.60.40.10">
    <property type="entry name" value="Immunoglobulins"/>
    <property type="match status" value="1"/>
</dbReference>
<reference evidence="4 7" key="2">
    <citation type="submission" date="2020-08" db="EMBL/GenBank/DDBJ databases">
        <title>Genomic Encyclopedia of Type Strains, Phase IV (KMG-IV): sequencing the most valuable type-strain genomes for metagenomic binning, comparative biology and taxonomic classification.</title>
        <authorList>
            <person name="Goeker M."/>
        </authorList>
    </citation>
    <scope>NUCLEOTIDE SEQUENCE [LARGE SCALE GENOMIC DNA]</scope>
    <source>
        <strain evidence="4 7">DSM 100021</strain>
    </source>
</reference>
<dbReference type="CDD" id="cd00118">
    <property type="entry name" value="LysM"/>
    <property type="match status" value="1"/>
</dbReference>
<evidence type="ECO:0000256" key="1">
    <source>
        <dbReference type="SAM" id="MobiDB-lite"/>
    </source>
</evidence>
<dbReference type="RefSeq" id="WP_075616802.1">
    <property type="nucleotide sequence ID" value="NZ_JACIED010000002.1"/>
</dbReference>
<dbReference type="PANTHER" id="PTHR34700:SF4">
    <property type="entry name" value="PHAGE-LIKE ELEMENT PBSX PROTEIN XKDP"/>
    <property type="match status" value="1"/>
</dbReference>
<dbReference type="InterPro" id="IPR018392">
    <property type="entry name" value="LysM"/>
</dbReference>
<dbReference type="Proteomes" id="UP000185598">
    <property type="component" value="Unassembled WGS sequence"/>
</dbReference>
<keyword evidence="2" id="KW-1133">Transmembrane helix</keyword>
<dbReference type="OrthoDB" id="370541at2"/>
<dbReference type="InterPro" id="IPR052196">
    <property type="entry name" value="Bact_Kbp"/>
</dbReference>
<feature type="transmembrane region" description="Helical" evidence="2">
    <location>
        <begin position="7"/>
        <end position="25"/>
    </location>
</feature>
<feature type="domain" description="LysM" evidence="3">
    <location>
        <begin position="586"/>
        <end position="635"/>
    </location>
</feature>
<comment type="caution">
    <text evidence="5">The sequence shown here is derived from an EMBL/GenBank/DDBJ whole genome shotgun (WGS) entry which is preliminary data.</text>
</comment>
<keyword evidence="2" id="KW-0812">Transmembrane</keyword>
<dbReference type="InterPro" id="IPR041498">
    <property type="entry name" value="Big_6"/>
</dbReference>
<dbReference type="PROSITE" id="PS51782">
    <property type="entry name" value="LYSM"/>
    <property type="match status" value="1"/>
</dbReference>
<protein>
    <submittedName>
        <fullName evidence="4">Nucleoid-associated protein YgaU</fullName>
    </submittedName>
</protein>
<keyword evidence="2" id="KW-0472">Membrane</keyword>